<organism evidence="1 2">
    <name type="scientific">Sistotremastrum niveocremeum HHB9708</name>
    <dbReference type="NCBI Taxonomy" id="1314777"/>
    <lineage>
        <taxon>Eukaryota</taxon>
        <taxon>Fungi</taxon>
        <taxon>Dikarya</taxon>
        <taxon>Basidiomycota</taxon>
        <taxon>Agaricomycotina</taxon>
        <taxon>Agaricomycetes</taxon>
        <taxon>Sistotremastrales</taxon>
        <taxon>Sistotremastraceae</taxon>
        <taxon>Sertulicium</taxon>
        <taxon>Sertulicium niveocremeum</taxon>
    </lineage>
</organism>
<name>A0A164NA46_9AGAM</name>
<evidence type="ECO:0008006" key="3">
    <source>
        <dbReference type="Google" id="ProtNLM"/>
    </source>
</evidence>
<sequence>MLHTRAAEYVETLRITDYGFALERLTDNDDRLSTSFSHTLPYHRMTRLRTLTTWFFNFPPTYKMDEILFFKELNQSLPPNILLEFWTSKEIATGDCMFLCRQKQLRHLTASNIPDGFLRDPSFLPELADLELSHSDAEQLLHLLQMRAFRAFTVTFRRSDLDLPFCGNSLIMLDMRFQSISPSDRILFLDRRAVDCPNIVYLFLELPESEVGPLSNLNTLDSEDWLSPVITAFRKVAKTAGSAGDELHNDSSGYS</sequence>
<evidence type="ECO:0000313" key="2">
    <source>
        <dbReference type="Proteomes" id="UP000076722"/>
    </source>
</evidence>
<keyword evidence="2" id="KW-1185">Reference proteome</keyword>
<dbReference type="EMBL" id="KV419448">
    <property type="protein sequence ID" value="KZS87502.1"/>
    <property type="molecule type" value="Genomic_DNA"/>
</dbReference>
<gene>
    <name evidence="1" type="ORF">SISNIDRAFT_300779</name>
</gene>
<accession>A0A164NA46</accession>
<protein>
    <recommendedName>
        <fullName evidence="3">F-box domain-containing protein</fullName>
    </recommendedName>
</protein>
<proteinExistence type="predicted"/>
<dbReference type="AlphaFoldDB" id="A0A164NA46"/>
<evidence type="ECO:0000313" key="1">
    <source>
        <dbReference type="EMBL" id="KZS87502.1"/>
    </source>
</evidence>
<reference evidence="1 2" key="1">
    <citation type="journal article" date="2016" name="Mol. Biol. Evol.">
        <title>Comparative Genomics of Early-Diverging Mushroom-Forming Fungi Provides Insights into the Origins of Lignocellulose Decay Capabilities.</title>
        <authorList>
            <person name="Nagy L.G."/>
            <person name="Riley R."/>
            <person name="Tritt A."/>
            <person name="Adam C."/>
            <person name="Daum C."/>
            <person name="Floudas D."/>
            <person name="Sun H."/>
            <person name="Yadav J.S."/>
            <person name="Pangilinan J."/>
            <person name="Larsson K.H."/>
            <person name="Matsuura K."/>
            <person name="Barry K."/>
            <person name="Labutti K."/>
            <person name="Kuo R."/>
            <person name="Ohm R.A."/>
            <person name="Bhattacharya S.S."/>
            <person name="Shirouzu T."/>
            <person name="Yoshinaga Y."/>
            <person name="Martin F.M."/>
            <person name="Grigoriev I.V."/>
            <person name="Hibbett D.S."/>
        </authorList>
    </citation>
    <scope>NUCLEOTIDE SEQUENCE [LARGE SCALE GENOMIC DNA]</scope>
    <source>
        <strain evidence="1 2">HHB9708</strain>
    </source>
</reference>
<dbReference type="Proteomes" id="UP000076722">
    <property type="component" value="Unassembled WGS sequence"/>
</dbReference>